<organism evidence="10 11">
    <name type="scientific">Sporomusa malonica</name>
    <dbReference type="NCBI Taxonomy" id="112901"/>
    <lineage>
        <taxon>Bacteria</taxon>
        <taxon>Bacillati</taxon>
        <taxon>Bacillota</taxon>
        <taxon>Negativicutes</taxon>
        <taxon>Selenomonadales</taxon>
        <taxon>Sporomusaceae</taxon>
        <taxon>Sporomusa</taxon>
    </lineage>
</organism>
<dbReference type="OrthoDB" id="9814572at2"/>
<dbReference type="AlphaFoldDB" id="A0A1W2EXT1"/>
<sequence>MENVAQIEKKLWEAADYLRANSKLTSTEYYMPVLGLIFLRHAYNRFLKAEDEIKQHLPSRGGVTRAITKDDFVSKGALFLREHAKFDYLLNLSADNDKGQAISKAMEAIEEDYEALKGVLPKEYHIFDNDLLTNLLKVFNNKALQTANGDVFGRIYEYFLMNFAIEGAQDKGEFFTPVSLVETIVNIIEPDHGMVLDPACGSGGMFVQTSHFLEESGRKAYQAVTFYGQEKTETTIRLAKMNLAVHGLEGNIVEGNTFYDDKHELFSKCDFVMANPPFNVDKVDSEKIKGDVRLPFGLPGVNKEKQVSNGNYLWISFFYSYLNDKGRAGFVMSSQASSAGNQDKEVRRKLIETGHVDVMVAIGSNFFYTRTVPCELWFFDKAKPEERKDKVLMLDARGIYRKVTRTINDFSPEQLKNLTAITWLYRGHTTGYLALIKQYYASISKEAALLPGRMDEFSAMLAKYAEKLDEFLHWVLTSNLDAALQQSYQEAVGEAQAAVERYRQDWATLEEKLAIWLKNYAVLPETNQEHQAASDAFAPLAAELKALRKELDAAVKALLRVSDVVEKELDAKKQPTWDGREMNRLGKELDALRQVANEQLKLPRYFYKQIHWLQSRFPDAVLVDVPGLVKLADRSEIEQKDWSLTPGRYVGVAPQEMDEDFDFEQAMRDIHVELAGWNEEAVKLGKEIQANFEELGI</sequence>
<name>A0A1W2EXT1_9FIRM</name>
<dbReference type="InterPro" id="IPR038333">
    <property type="entry name" value="T1MK-like_N_sf"/>
</dbReference>
<evidence type="ECO:0000256" key="7">
    <source>
        <dbReference type="ARBA" id="ARBA00047942"/>
    </source>
</evidence>
<keyword evidence="5" id="KW-0949">S-adenosyl-L-methionine</keyword>
<gene>
    <name evidence="10" type="ORF">SAMN04488500_1346</name>
</gene>
<dbReference type="STRING" id="112901.SAMN04488500_1346"/>
<dbReference type="Gene3D" id="1.20.1260.30">
    <property type="match status" value="1"/>
</dbReference>
<proteinExistence type="inferred from homology"/>
<dbReference type="PANTHER" id="PTHR42998:SF1">
    <property type="entry name" value="TYPE I RESTRICTION ENZYME HINDI METHYLASE SUBUNIT"/>
    <property type="match status" value="1"/>
</dbReference>
<dbReference type="EMBL" id="FWXI01000034">
    <property type="protein sequence ID" value="SMD14513.1"/>
    <property type="molecule type" value="Genomic_DNA"/>
</dbReference>
<dbReference type="GO" id="GO:0032259">
    <property type="term" value="P:methylation"/>
    <property type="evidence" value="ECO:0007669"/>
    <property type="project" value="UniProtKB-KW"/>
</dbReference>
<keyword evidence="4" id="KW-0808">Transferase</keyword>
<evidence type="ECO:0000313" key="10">
    <source>
        <dbReference type="EMBL" id="SMD14513.1"/>
    </source>
</evidence>
<evidence type="ECO:0000256" key="3">
    <source>
        <dbReference type="ARBA" id="ARBA00022603"/>
    </source>
</evidence>
<dbReference type="PRINTS" id="PR00507">
    <property type="entry name" value="N12N6MTFRASE"/>
</dbReference>
<reference evidence="10 11" key="1">
    <citation type="submission" date="2017-04" db="EMBL/GenBank/DDBJ databases">
        <authorList>
            <person name="Afonso C.L."/>
            <person name="Miller P.J."/>
            <person name="Scott M.A."/>
            <person name="Spackman E."/>
            <person name="Goraichik I."/>
            <person name="Dimitrov K.M."/>
            <person name="Suarez D.L."/>
            <person name="Swayne D.E."/>
        </authorList>
    </citation>
    <scope>NUCLEOTIDE SEQUENCE [LARGE SCALE GENOMIC DNA]</scope>
    <source>
        <strain evidence="10 11">DSM 5090</strain>
    </source>
</reference>
<dbReference type="GO" id="GO:0008170">
    <property type="term" value="F:N-methyltransferase activity"/>
    <property type="evidence" value="ECO:0007669"/>
    <property type="project" value="InterPro"/>
</dbReference>
<dbReference type="Gene3D" id="3.40.50.150">
    <property type="entry name" value="Vaccinia Virus protein VP39"/>
    <property type="match status" value="1"/>
</dbReference>
<dbReference type="Pfam" id="PF02384">
    <property type="entry name" value="N6_Mtase"/>
    <property type="match status" value="1"/>
</dbReference>
<dbReference type="Proteomes" id="UP000192738">
    <property type="component" value="Unassembled WGS sequence"/>
</dbReference>
<evidence type="ECO:0000313" key="11">
    <source>
        <dbReference type="Proteomes" id="UP000192738"/>
    </source>
</evidence>
<dbReference type="GO" id="GO:0009307">
    <property type="term" value="P:DNA restriction-modification system"/>
    <property type="evidence" value="ECO:0007669"/>
    <property type="project" value="UniProtKB-KW"/>
</dbReference>
<dbReference type="InterPro" id="IPR003356">
    <property type="entry name" value="DNA_methylase_A-5"/>
</dbReference>
<dbReference type="GO" id="GO:0009007">
    <property type="term" value="F:site-specific DNA-methyltransferase (adenine-specific) activity"/>
    <property type="evidence" value="ECO:0007669"/>
    <property type="project" value="UniProtKB-EC"/>
</dbReference>
<evidence type="ECO:0000256" key="6">
    <source>
        <dbReference type="ARBA" id="ARBA00022747"/>
    </source>
</evidence>
<keyword evidence="3" id="KW-0489">Methyltransferase</keyword>
<comment type="catalytic activity">
    <reaction evidence="7">
        <text>a 2'-deoxyadenosine in DNA + S-adenosyl-L-methionine = an N(6)-methyl-2'-deoxyadenosine in DNA + S-adenosyl-L-homocysteine + H(+)</text>
        <dbReference type="Rhea" id="RHEA:15197"/>
        <dbReference type="Rhea" id="RHEA-COMP:12418"/>
        <dbReference type="Rhea" id="RHEA-COMP:12419"/>
        <dbReference type="ChEBI" id="CHEBI:15378"/>
        <dbReference type="ChEBI" id="CHEBI:57856"/>
        <dbReference type="ChEBI" id="CHEBI:59789"/>
        <dbReference type="ChEBI" id="CHEBI:90615"/>
        <dbReference type="ChEBI" id="CHEBI:90616"/>
        <dbReference type="EC" id="2.1.1.72"/>
    </reaction>
</comment>
<comment type="similarity">
    <text evidence="1">Belongs to the N(4)/N(6)-methyltransferase family.</text>
</comment>
<keyword evidence="6" id="KW-0680">Restriction system</keyword>
<dbReference type="InterPro" id="IPR052916">
    <property type="entry name" value="Type-I_RE_MTase_Subunit"/>
</dbReference>
<evidence type="ECO:0000259" key="8">
    <source>
        <dbReference type="Pfam" id="PF02384"/>
    </source>
</evidence>
<feature type="domain" description="DNA methylase adenine-specific" evidence="8">
    <location>
        <begin position="149"/>
        <end position="419"/>
    </location>
</feature>
<protein>
    <recommendedName>
        <fullName evidence="2">site-specific DNA-methyltransferase (adenine-specific)</fullName>
        <ecNumber evidence="2">2.1.1.72</ecNumber>
    </recommendedName>
</protein>
<evidence type="ECO:0000259" key="9">
    <source>
        <dbReference type="Pfam" id="PF12161"/>
    </source>
</evidence>
<evidence type="ECO:0000256" key="4">
    <source>
        <dbReference type="ARBA" id="ARBA00022679"/>
    </source>
</evidence>
<dbReference type="InterPro" id="IPR022749">
    <property type="entry name" value="D12N6_MeTrfase_N"/>
</dbReference>
<feature type="domain" description="N6 adenine-specific DNA methyltransferase N-terminal" evidence="9">
    <location>
        <begin position="7"/>
        <end position="138"/>
    </location>
</feature>
<dbReference type="PANTHER" id="PTHR42998">
    <property type="entry name" value="TYPE I RESTRICTION ENZYME HINDVIIP M PROTEIN-RELATED"/>
    <property type="match status" value="1"/>
</dbReference>
<accession>A0A1W2EXT1</accession>
<dbReference type="Pfam" id="PF12161">
    <property type="entry name" value="HsdM_N"/>
    <property type="match status" value="1"/>
</dbReference>
<dbReference type="InterPro" id="IPR029063">
    <property type="entry name" value="SAM-dependent_MTases_sf"/>
</dbReference>
<evidence type="ECO:0000256" key="5">
    <source>
        <dbReference type="ARBA" id="ARBA00022691"/>
    </source>
</evidence>
<dbReference type="RefSeq" id="WP_084578340.1">
    <property type="nucleotide sequence ID" value="NZ_CP155572.1"/>
</dbReference>
<evidence type="ECO:0000256" key="2">
    <source>
        <dbReference type="ARBA" id="ARBA00011900"/>
    </source>
</evidence>
<keyword evidence="11" id="KW-1185">Reference proteome</keyword>
<evidence type="ECO:0000256" key="1">
    <source>
        <dbReference type="ARBA" id="ARBA00006594"/>
    </source>
</evidence>
<dbReference type="EC" id="2.1.1.72" evidence="2"/>
<dbReference type="GO" id="GO:0003677">
    <property type="term" value="F:DNA binding"/>
    <property type="evidence" value="ECO:0007669"/>
    <property type="project" value="InterPro"/>
</dbReference>
<dbReference type="SUPFAM" id="SSF53335">
    <property type="entry name" value="S-adenosyl-L-methionine-dependent methyltransferases"/>
    <property type="match status" value="1"/>
</dbReference>